<name>A0A5N3RZW3_9VIBR</name>
<accession>A0A5N3RZW3</accession>
<reference evidence="2 3" key="1">
    <citation type="submission" date="2019-09" db="EMBL/GenBank/DDBJ databases">
        <title>Vibrio Fortis S7-72.</title>
        <authorList>
            <person name="Das S.K."/>
        </authorList>
    </citation>
    <scope>NUCLEOTIDE SEQUENCE [LARGE SCALE GENOMIC DNA]</scope>
    <source>
        <strain evidence="2 3">S7-72</strain>
    </source>
</reference>
<dbReference type="SUPFAM" id="SSF55718">
    <property type="entry name" value="SCP-like"/>
    <property type="match status" value="1"/>
</dbReference>
<dbReference type="Pfam" id="PF14864">
    <property type="entry name" value="Alkyl_sulf_C"/>
    <property type="match status" value="1"/>
</dbReference>
<dbReference type="InterPro" id="IPR029229">
    <property type="entry name" value="Alkyl_sulf_C"/>
</dbReference>
<protein>
    <recommendedName>
        <fullName evidence="1">Alkyl sulfatase C-terminal domain-containing protein</fullName>
    </recommendedName>
</protein>
<feature type="domain" description="Alkyl sulfatase C-terminal" evidence="1">
    <location>
        <begin position="23"/>
        <end position="69"/>
    </location>
</feature>
<proteinExistence type="predicted"/>
<evidence type="ECO:0000313" key="3">
    <source>
        <dbReference type="Proteomes" id="UP000326687"/>
    </source>
</evidence>
<dbReference type="Proteomes" id="UP000326687">
    <property type="component" value="Unassembled WGS sequence"/>
</dbReference>
<evidence type="ECO:0000259" key="1">
    <source>
        <dbReference type="Pfam" id="PF14864"/>
    </source>
</evidence>
<gene>
    <name evidence="2" type="ORF">F2Z80_23750</name>
</gene>
<dbReference type="Gene3D" id="3.30.1050.10">
    <property type="entry name" value="SCP2 sterol-binding domain"/>
    <property type="match status" value="1"/>
</dbReference>
<sequence>MINSRLRSQTQDQVTNKNSIIVDLTKVITGETTLEALFESGQAGLHGDAKNLKDLASSLDKFDMKFDILPLNR</sequence>
<comment type="caution">
    <text evidence="2">The sequence shown here is derived from an EMBL/GenBank/DDBJ whole genome shotgun (WGS) entry which is preliminary data.</text>
</comment>
<dbReference type="RefSeq" id="WP_150897533.1">
    <property type="nucleotide sequence ID" value="NZ_VXDD01000005.1"/>
</dbReference>
<organism evidence="2 3">
    <name type="scientific">Vibrio fortis</name>
    <dbReference type="NCBI Taxonomy" id="212667"/>
    <lineage>
        <taxon>Bacteria</taxon>
        <taxon>Pseudomonadati</taxon>
        <taxon>Pseudomonadota</taxon>
        <taxon>Gammaproteobacteria</taxon>
        <taxon>Vibrionales</taxon>
        <taxon>Vibrionaceae</taxon>
        <taxon>Vibrio</taxon>
    </lineage>
</organism>
<dbReference type="InterPro" id="IPR036527">
    <property type="entry name" value="SCP2_sterol-bd_dom_sf"/>
</dbReference>
<evidence type="ECO:0000313" key="2">
    <source>
        <dbReference type="EMBL" id="KAB0300124.1"/>
    </source>
</evidence>
<dbReference type="AlphaFoldDB" id="A0A5N3RZW3"/>
<dbReference type="EMBL" id="VXDD01000005">
    <property type="protein sequence ID" value="KAB0300124.1"/>
    <property type="molecule type" value="Genomic_DNA"/>
</dbReference>